<accession>A0A7W8G7X8</accession>
<protein>
    <submittedName>
        <fullName evidence="2">Uncharacterized protein</fullName>
    </submittedName>
</protein>
<proteinExistence type="predicted"/>
<name>A0A7W8G7X8_9SPIR</name>
<keyword evidence="1" id="KW-0175">Coiled coil</keyword>
<reference evidence="2 3" key="1">
    <citation type="submission" date="2020-08" db="EMBL/GenBank/DDBJ databases">
        <title>Genomic Encyclopedia of Type Strains, Phase IV (KMG-IV): sequencing the most valuable type-strain genomes for metagenomic binning, comparative biology and taxonomic classification.</title>
        <authorList>
            <person name="Goeker M."/>
        </authorList>
    </citation>
    <scope>NUCLEOTIDE SEQUENCE [LARGE SCALE GENOMIC DNA]</scope>
    <source>
        <strain evidence="2 3">DSM 103462</strain>
    </source>
</reference>
<gene>
    <name evidence="2" type="ORF">HNP76_000862</name>
</gene>
<organism evidence="2 3">
    <name type="scientific">Treponema ruminis</name>
    <dbReference type="NCBI Taxonomy" id="744515"/>
    <lineage>
        <taxon>Bacteria</taxon>
        <taxon>Pseudomonadati</taxon>
        <taxon>Spirochaetota</taxon>
        <taxon>Spirochaetia</taxon>
        <taxon>Spirochaetales</taxon>
        <taxon>Treponemataceae</taxon>
        <taxon>Treponema</taxon>
    </lineage>
</organism>
<dbReference type="RefSeq" id="WP_184657869.1">
    <property type="nucleotide sequence ID" value="NZ_CP031518.1"/>
</dbReference>
<dbReference type="AlphaFoldDB" id="A0A7W8G7X8"/>
<feature type="coiled-coil region" evidence="1">
    <location>
        <begin position="82"/>
        <end position="116"/>
    </location>
</feature>
<keyword evidence="3" id="KW-1185">Reference proteome</keyword>
<dbReference type="EMBL" id="JACHFQ010000002">
    <property type="protein sequence ID" value="MBB5225518.1"/>
    <property type="molecule type" value="Genomic_DNA"/>
</dbReference>
<evidence type="ECO:0000313" key="3">
    <source>
        <dbReference type="Proteomes" id="UP000518887"/>
    </source>
</evidence>
<evidence type="ECO:0000256" key="1">
    <source>
        <dbReference type="SAM" id="Coils"/>
    </source>
</evidence>
<sequence>MTKDELKGYFDKGMVALKQALDKGGAASKEALDKAGKAATKFGDESILKIEIQQFKSQIKKDKSALGELACKAFLEDGSESLAASDENVAKILESIKKAEDEIKSREEKLQESAAKN</sequence>
<evidence type="ECO:0000313" key="2">
    <source>
        <dbReference type="EMBL" id="MBB5225518.1"/>
    </source>
</evidence>
<comment type="caution">
    <text evidence="2">The sequence shown here is derived from an EMBL/GenBank/DDBJ whole genome shotgun (WGS) entry which is preliminary data.</text>
</comment>
<dbReference type="Proteomes" id="UP000518887">
    <property type="component" value="Unassembled WGS sequence"/>
</dbReference>